<feature type="signal peptide" evidence="9">
    <location>
        <begin position="1"/>
        <end position="24"/>
    </location>
</feature>
<proteinExistence type="inferred from homology"/>
<dbReference type="VEuPathDB" id="FungiDB:ATEG_03540"/>
<keyword evidence="5 9" id="KW-0732">Signal</keyword>
<dbReference type="GO" id="GO:0046556">
    <property type="term" value="F:alpha-L-arabinofuranosidase activity"/>
    <property type="evidence" value="ECO:0007669"/>
    <property type="project" value="UniProtKB-EC"/>
</dbReference>
<keyword evidence="7" id="KW-0325">Glycoprotein</keyword>
<dbReference type="AlphaFoldDB" id="Q0CRZ4"/>
<keyword evidence="6" id="KW-0378">Hydrolase</keyword>
<dbReference type="InterPro" id="IPR010720">
    <property type="entry name" value="Alpha-L-AF_C"/>
</dbReference>
<reference evidence="12" key="1">
    <citation type="submission" date="2005-09" db="EMBL/GenBank/DDBJ databases">
        <title>Annotation of the Aspergillus terreus NIH2624 genome.</title>
        <authorList>
            <person name="Birren B.W."/>
            <person name="Lander E.S."/>
            <person name="Galagan J.E."/>
            <person name="Nusbaum C."/>
            <person name="Devon K."/>
            <person name="Henn M."/>
            <person name="Ma L.-J."/>
            <person name="Jaffe D.B."/>
            <person name="Butler J."/>
            <person name="Alvarez P."/>
            <person name="Gnerre S."/>
            <person name="Grabherr M."/>
            <person name="Kleber M."/>
            <person name="Mauceli E.W."/>
            <person name="Brockman W."/>
            <person name="Rounsley S."/>
            <person name="Young S.K."/>
            <person name="LaButti K."/>
            <person name="Pushparaj V."/>
            <person name="DeCaprio D."/>
            <person name="Crawford M."/>
            <person name="Koehrsen M."/>
            <person name="Engels R."/>
            <person name="Montgomery P."/>
            <person name="Pearson M."/>
            <person name="Howarth C."/>
            <person name="Larson L."/>
            <person name="Luoma S."/>
            <person name="White J."/>
            <person name="Alvarado L."/>
            <person name="Kodira C.D."/>
            <person name="Zeng Q."/>
            <person name="Oleary S."/>
            <person name="Yandava C."/>
            <person name="Denning D.W."/>
            <person name="Nierman W.C."/>
            <person name="Milne T."/>
            <person name="Madden K."/>
        </authorList>
    </citation>
    <scope>NUCLEOTIDE SEQUENCE [LARGE SCALE GENOMIC DNA]</scope>
    <source>
        <strain evidence="12">NIH 2624 / FGSC A1156</strain>
    </source>
</reference>
<evidence type="ECO:0000256" key="4">
    <source>
        <dbReference type="ARBA" id="ARBA00012670"/>
    </source>
</evidence>
<protein>
    <recommendedName>
        <fullName evidence="4">non-reducing end alpha-L-arabinofuranosidase</fullName>
        <ecNumber evidence="4">3.2.1.55</ecNumber>
    </recommendedName>
</protein>
<evidence type="ECO:0000256" key="9">
    <source>
        <dbReference type="SAM" id="SignalP"/>
    </source>
</evidence>
<evidence type="ECO:0000256" key="6">
    <source>
        <dbReference type="ARBA" id="ARBA00022801"/>
    </source>
</evidence>
<evidence type="ECO:0000256" key="5">
    <source>
        <dbReference type="ARBA" id="ARBA00022729"/>
    </source>
</evidence>
<dbReference type="STRING" id="341663.Q0CRZ4"/>
<comment type="catalytic activity">
    <reaction evidence="1">
        <text>Hydrolysis of terminal non-reducing alpha-L-arabinofuranoside residues in alpha-L-arabinosides.</text>
        <dbReference type="EC" id="3.2.1.55"/>
    </reaction>
</comment>
<dbReference type="Proteomes" id="UP000007963">
    <property type="component" value="Unassembled WGS sequence"/>
</dbReference>
<gene>
    <name evidence="11" type="ORF">ATEG_03540</name>
</gene>
<dbReference type="EMBL" id="CH476597">
    <property type="protein sequence ID" value="EAU36814.1"/>
    <property type="molecule type" value="Genomic_DNA"/>
</dbReference>
<evidence type="ECO:0000256" key="8">
    <source>
        <dbReference type="ARBA" id="ARBA00023295"/>
    </source>
</evidence>
<dbReference type="Pfam" id="PF22848">
    <property type="entry name" value="ASD1_dom"/>
    <property type="match status" value="1"/>
</dbReference>
<dbReference type="UniPathway" id="UPA00667"/>
<comment type="pathway">
    <text evidence="2">Glycan metabolism; L-arabinan degradation.</text>
</comment>
<dbReference type="PANTHER" id="PTHR31776">
    <property type="entry name" value="ALPHA-L-ARABINOFURANOSIDASE 1"/>
    <property type="match status" value="1"/>
</dbReference>
<dbReference type="InterPro" id="IPR051563">
    <property type="entry name" value="Glycosyl_Hydrolase_51"/>
</dbReference>
<dbReference type="GO" id="GO:0031222">
    <property type="term" value="P:arabinan catabolic process"/>
    <property type="evidence" value="ECO:0007669"/>
    <property type="project" value="UniProtKB-UniPathway"/>
</dbReference>
<dbReference type="HOGENOM" id="CLU_010060_1_1_1"/>
<dbReference type="InterPro" id="IPR055235">
    <property type="entry name" value="ASD1_cat"/>
</dbReference>
<dbReference type="Pfam" id="PF06964">
    <property type="entry name" value="Alpha-L-AF_C"/>
    <property type="match status" value="1"/>
</dbReference>
<evidence type="ECO:0000259" key="10">
    <source>
        <dbReference type="SMART" id="SM00813"/>
    </source>
</evidence>
<organism evidence="11 12">
    <name type="scientific">Aspergillus terreus (strain NIH 2624 / FGSC A1156)</name>
    <dbReference type="NCBI Taxonomy" id="341663"/>
    <lineage>
        <taxon>Eukaryota</taxon>
        <taxon>Fungi</taxon>
        <taxon>Dikarya</taxon>
        <taxon>Ascomycota</taxon>
        <taxon>Pezizomycotina</taxon>
        <taxon>Eurotiomycetes</taxon>
        <taxon>Eurotiomycetidae</taxon>
        <taxon>Eurotiales</taxon>
        <taxon>Aspergillaceae</taxon>
        <taxon>Aspergillus</taxon>
        <taxon>Aspergillus subgen. Circumdati</taxon>
    </lineage>
</organism>
<comment type="similarity">
    <text evidence="3">Belongs to the glycosyl hydrolase 51 family.</text>
</comment>
<dbReference type="Gene3D" id="3.20.20.80">
    <property type="entry name" value="Glycosidases"/>
    <property type="match status" value="1"/>
</dbReference>
<evidence type="ECO:0000256" key="3">
    <source>
        <dbReference type="ARBA" id="ARBA00007186"/>
    </source>
</evidence>
<dbReference type="OMA" id="PGRESDW"/>
<dbReference type="SUPFAM" id="SSF51445">
    <property type="entry name" value="(Trans)glycosidases"/>
    <property type="match status" value="1"/>
</dbReference>
<evidence type="ECO:0000256" key="7">
    <source>
        <dbReference type="ARBA" id="ARBA00023180"/>
    </source>
</evidence>
<dbReference type="SMART" id="SM00813">
    <property type="entry name" value="Alpha-L-AF_C"/>
    <property type="match status" value="1"/>
</dbReference>
<dbReference type="GeneID" id="4317956"/>
<feature type="domain" description="Alpha-L-arabinofuranosidase C-terminal" evidence="10">
    <location>
        <begin position="482"/>
        <end position="649"/>
    </location>
</feature>
<sequence length="656" mass="72871">MWACLLARLILGVLTLSGLTWARADPGSSTREDVEKKNNSAPITLTVAKEGGNQSSSLLWGIMFEEMDQSGMIPQPPPPPLSSQCKIAENAQEMAGFTVNYCGTTDNLNPVSHAITSSLQVQVMPWESKLVGFSNSGYNGIPVMNDTYRCEFWMKGVYSGPITLQLVGSASGIVYANHNITVNSTFGEFTRYETFFNSTASPDGNNEWRLLFDGSRVDGGSLNFGLPQLFPPTYHSRVNGLRKDLATTLEQIKPSFLRFPGGNNIEGIQIDNRWIWNQTIGPVVERPGRQILTIQVIGIIQTRTLSVSLALDSEQDQALTCAGLDEYLWWCEDMGMAPVLAVWDGKSYGGILSGSDLQPFLDDIMNEMEYLFGPPNSTYGSMRAKNGRKEPWLVEYIEIGNEDDFTGGCPTYPDRFTQVYDAIHEKYPNVTLIASTNDFDCLPESPPDGIMYDFHYYRKPDDLVAMFNYWDNQPRSQPIMVGEFGCRNTSDAHGVYWSSMKMSCSEAAHMIGLERNSDVVKMAAYAPLLQHFGYTQWSPTLYGFDSSPGSITPSTSYYVQQMFSTNRGSTILPVNSTAGFGPLYWVASHTNDTYYTVYVEVPDTKSGKLETLSGPRDDYNIPHNVTIKPVTKNVTVSHGNYTIEMTPWSVAVLVVS</sequence>
<dbReference type="PANTHER" id="PTHR31776:SF0">
    <property type="entry name" value="ALPHA-L-ARABINOFURANOSIDASE 1"/>
    <property type="match status" value="1"/>
</dbReference>
<dbReference type="GO" id="GO:0046373">
    <property type="term" value="P:L-arabinose metabolic process"/>
    <property type="evidence" value="ECO:0007669"/>
    <property type="project" value="InterPro"/>
</dbReference>
<evidence type="ECO:0000256" key="2">
    <source>
        <dbReference type="ARBA" id="ARBA00004834"/>
    </source>
</evidence>
<evidence type="ECO:0000313" key="12">
    <source>
        <dbReference type="Proteomes" id="UP000007963"/>
    </source>
</evidence>
<dbReference type="EC" id="3.2.1.55" evidence="4"/>
<dbReference type="InterPro" id="IPR017853">
    <property type="entry name" value="GH"/>
</dbReference>
<keyword evidence="8" id="KW-0326">Glycosidase</keyword>
<accession>Q0CRZ4</accession>
<dbReference type="OrthoDB" id="406864at2759"/>
<dbReference type="RefSeq" id="XP_001212718.1">
    <property type="nucleotide sequence ID" value="XM_001212718.1"/>
</dbReference>
<feature type="chain" id="PRO_5004170466" description="non-reducing end alpha-L-arabinofuranosidase" evidence="9">
    <location>
        <begin position="25"/>
        <end position="656"/>
    </location>
</feature>
<name>Q0CRZ4_ASPTN</name>
<dbReference type="eggNOG" id="ENOG502QQEX">
    <property type="taxonomic scope" value="Eukaryota"/>
</dbReference>
<evidence type="ECO:0000256" key="1">
    <source>
        <dbReference type="ARBA" id="ARBA00001462"/>
    </source>
</evidence>
<evidence type="ECO:0000313" key="11">
    <source>
        <dbReference type="EMBL" id="EAU36814.1"/>
    </source>
</evidence>